<dbReference type="Pfam" id="PF26113">
    <property type="entry name" value="GH16_XgeA"/>
    <property type="match status" value="1"/>
</dbReference>
<accession>A0A0C9UD85</accession>
<evidence type="ECO:0000313" key="1">
    <source>
        <dbReference type="EMBL" id="KIJ32684.1"/>
    </source>
</evidence>
<dbReference type="InterPro" id="IPR013320">
    <property type="entry name" value="ConA-like_dom_sf"/>
</dbReference>
<evidence type="ECO:0000313" key="2">
    <source>
        <dbReference type="Proteomes" id="UP000054279"/>
    </source>
</evidence>
<protein>
    <submittedName>
        <fullName evidence="1">Glycoside hydrolase family 16 protein</fullName>
    </submittedName>
</protein>
<reference evidence="1 2" key="1">
    <citation type="submission" date="2014-06" db="EMBL/GenBank/DDBJ databases">
        <title>Evolutionary Origins and Diversification of the Mycorrhizal Mutualists.</title>
        <authorList>
            <consortium name="DOE Joint Genome Institute"/>
            <consortium name="Mycorrhizal Genomics Consortium"/>
            <person name="Kohler A."/>
            <person name="Kuo A."/>
            <person name="Nagy L.G."/>
            <person name="Floudas D."/>
            <person name="Copeland A."/>
            <person name="Barry K.W."/>
            <person name="Cichocki N."/>
            <person name="Veneault-Fourrey C."/>
            <person name="LaButti K."/>
            <person name="Lindquist E.A."/>
            <person name="Lipzen A."/>
            <person name="Lundell T."/>
            <person name="Morin E."/>
            <person name="Murat C."/>
            <person name="Riley R."/>
            <person name="Ohm R."/>
            <person name="Sun H."/>
            <person name="Tunlid A."/>
            <person name="Henrissat B."/>
            <person name="Grigoriev I.V."/>
            <person name="Hibbett D.S."/>
            <person name="Martin F."/>
        </authorList>
    </citation>
    <scope>NUCLEOTIDE SEQUENCE [LARGE SCALE GENOMIC DNA]</scope>
    <source>
        <strain evidence="1 2">SS14</strain>
    </source>
</reference>
<keyword evidence="1" id="KW-0378">Hydrolase</keyword>
<dbReference type="GO" id="GO:0009251">
    <property type="term" value="P:glucan catabolic process"/>
    <property type="evidence" value="ECO:0007669"/>
    <property type="project" value="TreeGrafter"/>
</dbReference>
<dbReference type="InterPro" id="IPR050546">
    <property type="entry name" value="Glycosyl_Hydrlase_16"/>
</dbReference>
<dbReference type="PANTHER" id="PTHR10963">
    <property type="entry name" value="GLYCOSYL HYDROLASE-RELATED"/>
    <property type="match status" value="1"/>
</dbReference>
<proteinExistence type="predicted"/>
<dbReference type="AlphaFoldDB" id="A0A0C9UD85"/>
<gene>
    <name evidence="1" type="ORF">M422DRAFT_265442</name>
</gene>
<name>A0A0C9UD85_SPHS4</name>
<dbReference type="OrthoDB" id="192832at2759"/>
<dbReference type="PANTHER" id="PTHR10963:SF24">
    <property type="entry name" value="GLYCOSIDASE C21B10.07-RELATED"/>
    <property type="match status" value="1"/>
</dbReference>
<dbReference type="HOGENOM" id="CLU_1497144_0_0_1"/>
<dbReference type="EMBL" id="KN837223">
    <property type="protein sequence ID" value="KIJ32684.1"/>
    <property type="molecule type" value="Genomic_DNA"/>
</dbReference>
<organism evidence="1 2">
    <name type="scientific">Sphaerobolus stellatus (strain SS14)</name>
    <dbReference type="NCBI Taxonomy" id="990650"/>
    <lineage>
        <taxon>Eukaryota</taxon>
        <taxon>Fungi</taxon>
        <taxon>Dikarya</taxon>
        <taxon>Basidiomycota</taxon>
        <taxon>Agaricomycotina</taxon>
        <taxon>Agaricomycetes</taxon>
        <taxon>Phallomycetidae</taxon>
        <taxon>Geastrales</taxon>
        <taxon>Sphaerobolaceae</taxon>
        <taxon>Sphaerobolus</taxon>
    </lineage>
</organism>
<dbReference type="GO" id="GO:0016787">
    <property type="term" value="F:hydrolase activity"/>
    <property type="evidence" value="ECO:0007669"/>
    <property type="project" value="UniProtKB-KW"/>
</dbReference>
<keyword evidence="2" id="KW-1185">Reference proteome</keyword>
<dbReference type="SUPFAM" id="SSF49899">
    <property type="entry name" value="Concanavalin A-like lectins/glucanases"/>
    <property type="match status" value="1"/>
</dbReference>
<sequence>MLYTCLPVSFAVISLVVLAAVPFLVPKHSYTLTWELKGDDFFNEFDFWDSGNVSDPTADSTYPTAAYYMPKEAAQNQSLAYVTGQGNFRLGVDSTFTYHGLDLRPSVRITSHKTIQQGLIIIDAAHVAYALTAWPSIWLTDVSQPWPTAGEIDIYEMDAFTMPMPRKQAFYLRLAWIAMR</sequence>
<dbReference type="Gene3D" id="2.60.120.200">
    <property type="match status" value="1"/>
</dbReference>
<dbReference type="Proteomes" id="UP000054279">
    <property type="component" value="Unassembled WGS sequence"/>
</dbReference>